<accession>A0A1S0U6Y8</accession>
<proteinExistence type="predicted"/>
<dbReference type="RefSeq" id="XP_003137854.1">
    <property type="nucleotide sequence ID" value="XM_003137806.1"/>
</dbReference>
<gene>
    <name evidence="1" type="ORF">LOAG_02268</name>
</gene>
<evidence type="ECO:0008006" key="2">
    <source>
        <dbReference type="Google" id="ProtNLM"/>
    </source>
</evidence>
<dbReference type="CTD" id="9939656"/>
<dbReference type="AlphaFoldDB" id="A0A1S0U6Y8"/>
<dbReference type="InterPro" id="IPR027417">
    <property type="entry name" value="P-loop_NTPase"/>
</dbReference>
<dbReference type="KEGG" id="loa:LOAG_02268"/>
<protein>
    <recommendedName>
        <fullName evidence="2">Ras family protein</fullName>
    </recommendedName>
</protein>
<sequence length="98" mass="10526">MLTQVQFTPTPEYKTVLLGNGSVGKSALVKKEIAIDGTICIVKVLDIAGTISFDSIYIANSSFESQECSSNARFIHKNGDGFIVMYSLIDAATLTDTT</sequence>
<dbReference type="Gene3D" id="3.40.50.300">
    <property type="entry name" value="P-loop containing nucleotide triphosphate hydrolases"/>
    <property type="match status" value="1"/>
</dbReference>
<name>A0A1S0U6Y8_LOALO</name>
<dbReference type="GeneID" id="9939656"/>
<reference evidence="1" key="1">
    <citation type="submission" date="2012-04" db="EMBL/GenBank/DDBJ databases">
        <title>The Genome Sequence of Loa loa.</title>
        <authorList>
            <consortium name="The Broad Institute Genome Sequencing Platform"/>
            <consortium name="Broad Institute Genome Sequencing Center for Infectious Disease"/>
            <person name="Nutman T.B."/>
            <person name="Fink D.L."/>
            <person name="Russ C."/>
            <person name="Young S."/>
            <person name="Zeng Q."/>
            <person name="Gargeya S."/>
            <person name="Alvarado L."/>
            <person name="Berlin A."/>
            <person name="Chapman S.B."/>
            <person name="Chen Z."/>
            <person name="Freedman E."/>
            <person name="Gellesch M."/>
            <person name="Goldberg J."/>
            <person name="Griggs A."/>
            <person name="Gujja S."/>
            <person name="Heilman E.R."/>
            <person name="Heiman D."/>
            <person name="Howarth C."/>
            <person name="Mehta T."/>
            <person name="Neiman D."/>
            <person name="Pearson M."/>
            <person name="Roberts A."/>
            <person name="Saif S."/>
            <person name="Shea T."/>
            <person name="Shenoy N."/>
            <person name="Sisk P."/>
            <person name="Stolte C."/>
            <person name="Sykes S."/>
            <person name="White J."/>
            <person name="Yandava C."/>
            <person name="Haas B."/>
            <person name="Henn M.R."/>
            <person name="Nusbaum C."/>
            <person name="Birren B."/>
        </authorList>
    </citation>
    <scope>NUCLEOTIDE SEQUENCE [LARGE SCALE GENOMIC DNA]</scope>
</reference>
<dbReference type="EMBL" id="JH712135">
    <property type="protein sequence ID" value="EFO26215.1"/>
    <property type="molecule type" value="Genomic_DNA"/>
</dbReference>
<evidence type="ECO:0000313" key="1">
    <source>
        <dbReference type="EMBL" id="EFO26215.1"/>
    </source>
</evidence>
<dbReference type="InParanoid" id="A0A1S0U6Y8"/>
<organism evidence="1">
    <name type="scientific">Loa loa</name>
    <name type="common">Eye worm</name>
    <name type="synonym">Filaria loa</name>
    <dbReference type="NCBI Taxonomy" id="7209"/>
    <lineage>
        <taxon>Eukaryota</taxon>
        <taxon>Metazoa</taxon>
        <taxon>Ecdysozoa</taxon>
        <taxon>Nematoda</taxon>
        <taxon>Chromadorea</taxon>
        <taxon>Rhabditida</taxon>
        <taxon>Spirurina</taxon>
        <taxon>Spiruromorpha</taxon>
        <taxon>Filarioidea</taxon>
        <taxon>Onchocercidae</taxon>
        <taxon>Loa</taxon>
    </lineage>
</organism>
<dbReference type="SUPFAM" id="SSF52540">
    <property type="entry name" value="P-loop containing nucleoside triphosphate hydrolases"/>
    <property type="match status" value="1"/>
</dbReference>